<proteinExistence type="inferred from homology"/>
<organism evidence="11 12">
    <name type="scientific">Flavobacterium noncentrifugens</name>
    <dbReference type="NCBI Taxonomy" id="1128970"/>
    <lineage>
        <taxon>Bacteria</taxon>
        <taxon>Pseudomonadati</taxon>
        <taxon>Bacteroidota</taxon>
        <taxon>Flavobacteriia</taxon>
        <taxon>Flavobacteriales</taxon>
        <taxon>Flavobacteriaceae</taxon>
        <taxon>Flavobacterium</taxon>
    </lineage>
</organism>
<keyword evidence="3 8" id="KW-1134">Transmembrane beta strand</keyword>
<feature type="chain" id="PRO_5011632456" evidence="9">
    <location>
        <begin position="19"/>
        <end position="948"/>
    </location>
</feature>
<dbReference type="SUPFAM" id="SSF49464">
    <property type="entry name" value="Carboxypeptidase regulatory domain-like"/>
    <property type="match status" value="1"/>
</dbReference>
<comment type="similarity">
    <text evidence="8">Belongs to the TonB-dependent receptor family.</text>
</comment>
<keyword evidence="2 8" id="KW-0813">Transport</keyword>
<evidence type="ECO:0000256" key="3">
    <source>
        <dbReference type="ARBA" id="ARBA00022452"/>
    </source>
</evidence>
<dbReference type="InterPro" id="IPR037066">
    <property type="entry name" value="Plug_dom_sf"/>
</dbReference>
<keyword evidence="6 8" id="KW-0472">Membrane</keyword>
<dbReference type="EMBL" id="FNEZ01000001">
    <property type="protein sequence ID" value="SDJ40806.1"/>
    <property type="molecule type" value="Genomic_DNA"/>
</dbReference>
<evidence type="ECO:0000256" key="2">
    <source>
        <dbReference type="ARBA" id="ARBA00022448"/>
    </source>
</evidence>
<dbReference type="Pfam" id="PF13715">
    <property type="entry name" value="CarbopepD_reg_2"/>
    <property type="match status" value="1"/>
</dbReference>
<evidence type="ECO:0000256" key="5">
    <source>
        <dbReference type="ARBA" id="ARBA00022729"/>
    </source>
</evidence>
<dbReference type="SUPFAM" id="SSF56935">
    <property type="entry name" value="Porins"/>
    <property type="match status" value="1"/>
</dbReference>
<dbReference type="AlphaFoldDB" id="A0A1G8TGW1"/>
<dbReference type="InterPro" id="IPR039426">
    <property type="entry name" value="TonB-dep_rcpt-like"/>
</dbReference>
<keyword evidence="4 8" id="KW-0812">Transmembrane</keyword>
<keyword evidence="11" id="KW-0675">Receptor</keyword>
<dbReference type="PANTHER" id="PTHR30069">
    <property type="entry name" value="TONB-DEPENDENT OUTER MEMBRANE RECEPTOR"/>
    <property type="match status" value="1"/>
</dbReference>
<gene>
    <name evidence="11" type="ORF">SAMN04487935_0977</name>
</gene>
<keyword evidence="12" id="KW-1185">Reference proteome</keyword>
<dbReference type="Pfam" id="PF07715">
    <property type="entry name" value="Plug"/>
    <property type="match status" value="1"/>
</dbReference>
<dbReference type="GO" id="GO:0009279">
    <property type="term" value="C:cell outer membrane"/>
    <property type="evidence" value="ECO:0007669"/>
    <property type="project" value="UniProtKB-SubCell"/>
</dbReference>
<dbReference type="PANTHER" id="PTHR30069:SF29">
    <property type="entry name" value="HEMOGLOBIN AND HEMOGLOBIN-HAPTOGLOBIN-BINDING PROTEIN 1-RELATED"/>
    <property type="match status" value="1"/>
</dbReference>
<comment type="subcellular location">
    <subcellularLocation>
        <location evidence="1 8">Cell outer membrane</location>
        <topology evidence="1 8">Multi-pass membrane protein</topology>
    </subcellularLocation>
</comment>
<feature type="domain" description="TonB-dependent receptor plug" evidence="10">
    <location>
        <begin position="115"/>
        <end position="223"/>
    </location>
</feature>
<keyword evidence="7 8" id="KW-0998">Cell outer membrane</keyword>
<dbReference type="STRING" id="1128970.SAMN04487935_0977"/>
<dbReference type="RefSeq" id="WP_091392279.1">
    <property type="nucleotide sequence ID" value="NZ_BKAI01000002.1"/>
</dbReference>
<dbReference type="GO" id="GO:0015344">
    <property type="term" value="F:siderophore uptake transmembrane transporter activity"/>
    <property type="evidence" value="ECO:0007669"/>
    <property type="project" value="TreeGrafter"/>
</dbReference>
<name>A0A1G8TGW1_9FLAO</name>
<evidence type="ECO:0000256" key="1">
    <source>
        <dbReference type="ARBA" id="ARBA00004571"/>
    </source>
</evidence>
<dbReference type="InterPro" id="IPR012910">
    <property type="entry name" value="Plug_dom"/>
</dbReference>
<evidence type="ECO:0000313" key="11">
    <source>
        <dbReference type="EMBL" id="SDJ40806.1"/>
    </source>
</evidence>
<dbReference type="GO" id="GO:0044718">
    <property type="term" value="P:siderophore transmembrane transport"/>
    <property type="evidence" value="ECO:0007669"/>
    <property type="project" value="TreeGrafter"/>
</dbReference>
<sequence>MKMYLFILSLFFCSIMHAQTTITGSVTDSNNLPIPGANVKVSGDNAGTVTDMDGKFSLTATRKPPFTIEVSSVGFGVKKVDVQSENQKIAVKLTDEENKLDEIVVSASRTPERVIESPVTIERMGLQQIKNTTAASYYDGLENLKEVHFNTSSLSFKSINTRGFATVANTRFMQLVDGMDNSSPALNFVLGNLIGVSELDVANVELLPGASSALYGANAFNGILFMNSKSPFTNEGISTYIKYGQTRQNVAGTNDYWDFGMRAAKAFTKHFAAKANFTYLRGTEWIADDRNSVTDGGIGHGVNQNYDGLNLYGDEVTTFINNVGQVSRTGYREKDLTDNKIESVKADFSLHFKPWANDFEIILQSKIGTGNTIYQGANRYALKNFYMNQNKLEVKGKNFFARVYMTTEDAGDSYDMRFAGWNVNALSKSNTNWFTDYATAFQLSSAILGLNANGASNYARAFADTNMSPGLNLTPNTNPLNPSEPRNARFEPGSTQFNNALKTVTANPDLTQGAKFIDHSEIYHSDVNYNFKDIIKFAEIQLGGSARQYVMNSEGTIFTDYDGPIKYNEFGVYGQLTKKFLEERLKFTGSVRYDKSRNFDGFFSPRVSFVYSAGADKRHNFRASYQTGFRNPTTQDQYIGLDLGPFALIGSAPDNLTRFTEIRQNNVNGVTISAQGQEILGADQVTLSGVNAYQNSYTLSSVQAFDAARNSGQTIAASAALLEKATIGLVKPERVQAFELGYRTIVNNDLSVDISGYYNIYNDFLNQARVYTPYYGDANDTSAGSQAVAAINNKDRRVYQIYTNSRTEVKSKGFGVGLSKKVYKDFELGANYNFAEFEFDQSKDPSFIAGFNTPKHRVKASLGNDKLFKNFGFNVNVRWNTEYLWESSFADGMVPENTVLDAQINYAIPKIKSVLKVGANNLGGKDYIQVIGAGQIGRLYFVSLTINP</sequence>
<dbReference type="PROSITE" id="PS52016">
    <property type="entry name" value="TONB_DEPENDENT_REC_3"/>
    <property type="match status" value="1"/>
</dbReference>
<evidence type="ECO:0000256" key="7">
    <source>
        <dbReference type="ARBA" id="ARBA00023237"/>
    </source>
</evidence>
<dbReference type="OrthoDB" id="1109208at2"/>
<evidence type="ECO:0000256" key="9">
    <source>
        <dbReference type="SAM" id="SignalP"/>
    </source>
</evidence>
<dbReference type="InterPro" id="IPR008969">
    <property type="entry name" value="CarboxyPept-like_regulatory"/>
</dbReference>
<feature type="signal peptide" evidence="9">
    <location>
        <begin position="1"/>
        <end position="18"/>
    </location>
</feature>
<dbReference type="InterPro" id="IPR036942">
    <property type="entry name" value="Beta-barrel_TonB_sf"/>
</dbReference>
<keyword evidence="5 9" id="KW-0732">Signal</keyword>
<reference evidence="11 12" key="1">
    <citation type="submission" date="2016-10" db="EMBL/GenBank/DDBJ databases">
        <authorList>
            <person name="de Groot N.N."/>
        </authorList>
    </citation>
    <scope>NUCLEOTIDE SEQUENCE [LARGE SCALE GENOMIC DNA]</scope>
    <source>
        <strain evidence="11 12">CGMCC 1.10076</strain>
    </source>
</reference>
<dbReference type="Gene3D" id="2.170.130.10">
    <property type="entry name" value="TonB-dependent receptor, plug domain"/>
    <property type="match status" value="1"/>
</dbReference>
<dbReference type="Proteomes" id="UP000199580">
    <property type="component" value="Unassembled WGS sequence"/>
</dbReference>
<evidence type="ECO:0000256" key="6">
    <source>
        <dbReference type="ARBA" id="ARBA00023136"/>
    </source>
</evidence>
<evidence type="ECO:0000259" key="10">
    <source>
        <dbReference type="Pfam" id="PF07715"/>
    </source>
</evidence>
<evidence type="ECO:0000313" key="12">
    <source>
        <dbReference type="Proteomes" id="UP000199580"/>
    </source>
</evidence>
<protein>
    <submittedName>
        <fullName evidence="11">TonB-dependent Receptor Plug Domain</fullName>
    </submittedName>
</protein>
<evidence type="ECO:0000256" key="4">
    <source>
        <dbReference type="ARBA" id="ARBA00022692"/>
    </source>
</evidence>
<accession>A0A1G8TGW1</accession>
<dbReference type="Gene3D" id="2.40.170.20">
    <property type="entry name" value="TonB-dependent receptor, beta-barrel domain"/>
    <property type="match status" value="1"/>
</dbReference>
<evidence type="ECO:0000256" key="8">
    <source>
        <dbReference type="PROSITE-ProRule" id="PRU01360"/>
    </source>
</evidence>
<dbReference type="Gene3D" id="2.60.40.1120">
    <property type="entry name" value="Carboxypeptidase-like, regulatory domain"/>
    <property type="match status" value="1"/>
</dbReference>